<dbReference type="Proteomes" id="UP001138709">
    <property type="component" value="Unassembled WGS sequence"/>
</dbReference>
<comment type="similarity">
    <text evidence="2">In the N-terminal section; belongs to the acetate CoA ligase alpha subunit family.</text>
</comment>
<dbReference type="PROSITE" id="PS50975">
    <property type="entry name" value="ATP_GRASP"/>
    <property type="match status" value="1"/>
</dbReference>
<evidence type="ECO:0000256" key="1">
    <source>
        <dbReference type="ARBA" id="ARBA00022532"/>
    </source>
</evidence>
<sequence>MGGEVQDDDSLAGRGAARRRGLRIAARDAERLPLPGAASVTVGCWPATGTVAPFFDARSVAVIGASADPLKIGGRPVAGLIEAGFEGRILPVNPNYPTVQGLPAYRSIVDVPGEVDLAIVSVPTRDVHGAIEACAAKGVRAAVVFSAGFAEVDEAGRQAQESLVALARRHGMRLMGPNCMGTINVRRRLIASFTYIVSGNWPKPGGVSIVSQSGAFGSYCLGLARDQGIGINLWATTGNQADVDFTDTLTYALEDPETRVVLAYIEGCGRPQALVGALERARALGKPVVMMKVGASDVGAAAAASHTASLAGADEVYDALFRQYDVHRARSLEEFLSIGYACNLGRFPTTPALGVLTISGGAGVLTADTARREGLDVPELPAPAQEELRALVPAGGLRNPVDLTGAALHDFSLWPKSLRILMQQGGCPTAVLFMAHLGRNPVFVERLRPIFEALSAEFADRVFALAMDAAPEVRRSLEERGMLVYRDPVEATRAIAALVRFGRAFAERGAAGPPPVLPPQPDLPAGPLDERAAKAILAGAGIPMVPDRLARSAEEAAAAAEALGFPVAMKILSPDIAHKTEVGGVALGLASATAVRDAFARVSASAREKAPGARIEGVIVSPMVARGTEMILGVHRDPVFGPVVMAGLGGIHVEALGDVSFRVAPFGEAEAMRMLRELRAWPLLEGARGAPPADVEALAAALARLSVFADRHRDRLLGVDVNPFILHPRGRGGVAVDALIQTL</sequence>
<dbReference type="GO" id="GO:0005524">
    <property type="term" value="F:ATP binding"/>
    <property type="evidence" value="ECO:0007669"/>
    <property type="project" value="UniProtKB-UniRule"/>
</dbReference>
<dbReference type="GO" id="GO:0016874">
    <property type="term" value="F:ligase activity"/>
    <property type="evidence" value="ECO:0007669"/>
    <property type="project" value="UniProtKB-KW"/>
</dbReference>
<evidence type="ECO:0000259" key="4">
    <source>
        <dbReference type="PROSITE" id="PS50975"/>
    </source>
</evidence>
<reference evidence="5" key="2">
    <citation type="journal article" date="2021" name="Syst. Appl. Microbiol.">
        <title>Roseomonas hellenica sp. nov., isolated from roots of wild-growing Alkanna tinctoria.</title>
        <authorList>
            <person name="Rat A."/>
            <person name="Naranjo H.D."/>
            <person name="Lebbe L."/>
            <person name="Cnockaert M."/>
            <person name="Krigas N."/>
            <person name="Grigoriadou K."/>
            <person name="Maloupa E."/>
            <person name="Willems A."/>
        </authorList>
    </citation>
    <scope>NUCLEOTIDE SEQUENCE</scope>
    <source>
        <strain evidence="5">LMG 31228</strain>
    </source>
</reference>
<dbReference type="GO" id="GO:0046872">
    <property type="term" value="F:metal ion binding"/>
    <property type="evidence" value="ECO:0007669"/>
    <property type="project" value="InterPro"/>
</dbReference>
<dbReference type="SUPFAM" id="SSF52210">
    <property type="entry name" value="Succinyl-CoA synthetase domains"/>
    <property type="match status" value="2"/>
</dbReference>
<organism evidence="5 6">
    <name type="scientific">Neoroseomonas eburnea</name>
    <dbReference type="NCBI Taxonomy" id="1346889"/>
    <lineage>
        <taxon>Bacteria</taxon>
        <taxon>Pseudomonadati</taxon>
        <taxon>Pseudomonadota</taxon>
        <taxon>Alphaproteobacteria</taxon>
        <taxon>Acetobacterales</taxon>
        <taxon>Acetobacteraceae</taxon>
        <taxon>Neoroseomonas</taxon>
    </lineage>
</organism>
<feature type="domain" description="ATP-grasp" evidence="4">
    <location>
        <begin position="534"/>
        <end position="570"/>
    </location>
</feature>
<dbReference type="SUPFAM" id="SSF56059">
    <property type="entry name" value="Glutathione synthetase ATP-binding domain-like"/>
    <property type="match status" value="1"/>
</dbReference>
<keyword evidence="5" id="KW-0436">Ligase</keyword>
<comment type="caution">
    <text evidence="5">The sequence shown here is derived from an EMBL/GenBank/DDBJ whole genome shotgun (WGS) entry which is preliminary data.</text>
</comment>
<dbReference type="Gene3D" id="3.30.470.20">
    <property type="entry name" value="ATP-grasp fold, B domain"/>
    <property type="match status" value="1"/>
</dbReference>
<dbReference type="Pfam" id="PF13549">
    <property type="entry name" value="ATP-grasp_5"/>
    <property type="match status" value="1"/>
</dbReference>
<dbReference type="Pfam" id="PF13607">
    <property type="entry name" value="Succ_CoA_lig"/>
    <property type="match status" value="1"/>
</dbReference>
<dbReference type="Pfam" id="PF13380">
    <property type="entry name" value="CoA_binding_2"/>
    <property type="match status" value="1"/>
</dbReference>
<evidence type="ECO:0000256" key="2">
    <source>
        <dbReference type="ARBA" id="ARBA00060888"/>
    </source>
</evidence>
<dbReference type="SMART" id="SM00881">
    <property type="entry name" value="CoA_binding"/>
    <property type="match status" value="1"/>
</dbReference>
<dbReference type="Gene3D" id="3.40.50.720">
    <property type="entry name" value="NAD(P)-binding Rossmann-like Domain"/>
    <property type="match status" value="1"/>
</dbReference>
<evidence type="ECO:0000313" key="6">
    <source>
        <dbReference type="Proteomes" id="UP001138709"/>
    </source>
</evidence>
<gene>
    <name evidence="5" type="ORF">GXW74_16605</name>
</gene>
<dbReference type="AlphaFoldDB" id="A0A9X9XEI0"/>
<dbReference type="InterPro" id="IPR003781">
    <property type="entry name" value="CoA-bd"/>
</dbReference>
<evidence type="ECO:0000313" key="5">
    <source>
        <dbReference type="EMBL" id="MBR0682116.1"/>
    </source>
</evidence>
<proteinExistence type="inferred from homology"/>
<dbReference type="InterPro" id="IPR013815">
    <property type="entry name" value="ATP_grasp_subdomain_1"/>
</dbReference>
<keyword evidence="3" id="KW-0547">Nucleotide-binding</keyword>
<dbReference type="InterPro" id="IPR036291">
    <property type="entry name" value="NAD(P)-bd_dom_sf"/>
</dbReference>
<dbReference type="Gene3D" id="3.40.50.261">
    <property type="entry name" value="Succinyl-CoA synthetase domains"/>
    <property type="match status" value="2"/>
</dbReference>
<dbReference type="InterPro" id="IPR011761">
    <property type="entry name" value="ATP-grasp"/>
</dbReference>
<keyword evidence="6" id="KW-1185">Reference proteome</keyword>
<dbReference type="RefSeq" id="WP_211847647.1">
    <property type="nucleotide sequence ID" value="NZ_JAAEDL010000016.1"/>
</dbReference>
<accession>A0A9X9XEI0</accession>
<dbReference type="SUPFAM" id="SSF51735">
    <property type="entry name" value="NAD(P)-binding Rossmann-fold domains"/>
    <property type="match status" value="1"/>
</dbReference>
<dbReference type="Gene3D" id="3.30.1490.20">
    <property type="entry name" value="ATP-grasp fold, A domain"/>
    <property type="match status" value="1"/>
</dbReference>
<protein>
    <submittedName>
        <fullName evidence="5">Acetate--CoA ligase family protein</fullName>
    </submittedName>
</protein>
<keyword evidence="3" id="KW-0067">ATP-binding</keyword>
<dbReference type="PANTHER" id="PTHR42793">
    <property type="entry name" value="COA BINDING DOMAIN CONTAINING PROTEIN"/>
    <property type="match status" value="1"/>
</dbReference>
<dbReference type="GO" id="GO:0006099">
    <property type="term" value="P:tricarboxylic acid cycle"/>
    <property type="evidence" value="ECO:0007669"/>
    <property type="project" value="UniProtKB-KW"/>
</dbReference>
<dbReference type="EMBL" id="JAAEDL010000016">
    <property type="protein sequence ID" value="MBR0682116.1"/>
    <property type="molecule type" value="Genomic_DNA"/>
</dbReference>
<keyword evidence="1" id="KW-0816">Tricarboxylic acid cycle</keyword>
<dbReference type="InterPro" id="IPR032875">
    <property type="entry name" value="Succ_CoA_lig_flav_dom"/>
</dbReference>
<dbReference type="PANTHER" id="PTHR42793:SF4">
    <property type="entry name" value="BLL6376 PROTEIN"/>
    <property type="match status" value="1"/>
</dbReference>
<dbReference type="InterPro" id="IPR016102">
    <property type="entry name" value="Succinyl-CoA_synth-like"/>
</dbReference>
<evidence type="ECO:0000256" key="3">
    <source>
        <dbReference type="PROSITE-ProRule" id="PRU00409"/>
    </source>
</evidence>
<reference evidence="5" key="1">
    <citation type="submission" date="2020-01" db="EMBL/GenBank/DDBJ databases">
        <authorList>
            <person name="Rat A."/>
        </authorList>
    </citation>
    <scope>NUCLEOTIDE SEQUENCE</scope>
    <source>
        <strain evidence="5">LMG 31228</strain>
    </source>
</reference>
<dbReference type="FunFam" id="3.30.1490.20:FF:000020">
    <property type="entry name" value="Protein lysine acetyltransferase"/>
    <property type="match status" value="1"/>
</dbReference>
<name>A0A9X9XEI0_9PROT</name>